<comment type="catalytic activity">
    <reaction evidence="6 7 8">
        <text>Hydrolysis of proteins to small peptides in the presence of ATP and magnesium. alpha-casein is the usual test substrate. In the absence of ATP, only oligopeptides shorter than five residues are hydrolyzed (such as succinyl-Leu-Tyr-|-NHMec, and Leu-Tyr-Leu-|-Tyr-Trp, in which cleavage of the -Tyr-|-Leu- and -Tyr-|-Trp bonds also occurs).</text>
        <dbReference type="EC" id="3.4.21.92"/>
    </reaction>
</comment>
<dbReference type="InterPro" id="IPR029045">
    <property type="entry name" value="ClpP/crotonase-like_dom_sf"/>
</dbReference>
<dbReference type="GO" id="GO:0004176">
    <property type="term" value="F:ATP-dependent peptidase activity"/>
    <property type="evidence" value="ECO:0007669"/>
    <property type="project" value="InterPro"/>
</dbReference>
<dbReference type="Proteomes" id="UP000542342">
    <property type="component" value="Unassembled WGS sequence"/>
</dbReference>
<comment type="similarity">
    <text evidence="1 7 9">Belongs to the peptidase S14 family.</text>
</comment>
<dbReference type="EC" id="3.4.21.92" evidence="7"/>
<evidence type="ECO:0000313" key="11">
    <source>
        <dbReference type="Proteomes" id="UP000542342"/>
    </source>
</evidence>
<dbReference type="GO" id="GO:0004252">
    <property type="term" value="F:serine-type endopeptidase activity"/>
    <property type="evidence" value="ECO:0007669"/>
    <property type="project" value="UniProtKB-UniRule"/>
</dbReference>
<dbReference type="Gene3D" id="3.90.226.10">
    <property type="entry name" value="2-enoyl-CoA Hydratase, Chain A, domain 1"/>
    <property type="match status" value="1"/>
</dbReference>
<dbReference type="SUPFAM" id="SSF52096">
    <property type="entry name" value="ClpP/crotonase"/>
    <property type="match status" value="1"/>
</dbReference>
<dbReference type="InterPro" id="IPR001907">
    <property type="entry name" value="ClpP"/>
</dbReference>
<dbReference type="PANTHER" id="PTHR10381:SF70">
    <property type="entry name" value="ATP-DEPENDENT CLP PROTEASE PROTEOLYTIC SUBUNIT"/>
    <property type="match status" value="1"/>
</dbReference>
<dbReference type="FunFam" id="3.90.226.10:FF:000002">
    <property type="entry name" value="ATP-dependent Clp protease proteolytic subunit"/>
    <property type="match status" value="1"/>
</dbReference>
<dbReference type="GO" id="GO:0006515">
    <property type="term" value="P:protein quality control for misfolded or incompletely synthesized proteins"/>
    <property type="evidence" value="ECO:0007669"/>
    <property type="project" value="TreeGrafter"/>
</dbReference>
<dbReference type="PRINTS" id="PR00127">
    <property type="entry name" value="CLPPROTEASEP"/>
</dbReference>
<evidence type="ECO:0000256" key="2">
    <source>
        <dbReference type="ARBA" id="ARBA00022490"/>
    </source>
</evidence>
<evidence type="ECO:0000256" key="8">
    <source>
        <dbReference type="PROSITE-ProRule" id="PRU10086"/>
    </source>
</evidence>
<dbReference type="GO" id="GO:0009368">
    <property type="term" value="C:endopeptidase Clp complex"/>
    <property type="evidence" value="ECO:0007669"/>
    <property type="project" value="TreeGrafter"/>
</dbReference>
<keyword evidence="4 7" id="KW-0378">Hydrolase</keyword>
<dbReference type="HAMAP" id="MF_00444">
    <property type="entry name" value="ClpP"/>
    <property type="match status" value="1"/>
</dbReference>
<feature type="active site" evidence="7 8">
    <location>
        <position position="143"/>
    </location>
</feature>
<evidence type="ECO:0000313" key="10">
    <source>
        <dbReference type="EMBL" id="MBA2226591.1"/>
    </source>
</evidence>
<keyword evidence="3 7" id="KW-0645">Protease</keyword>
<dbReference type="InterPro" id="IPR023562">
    <property type="entry name" value="ClpP/TepA"/>
</dbReference>
<sequence length="217" mass="24151">MPTLWNPMEAVAGPLQPLLQRSQYSRQRMMTLGDLLLENRIIFVGASPDTGGSPVITDFLASVIIQRLLYLQYENKTADIHMYINSPGGSVSATLAVYDTMQFLEAPIHTYCMGLAASGAAILLAAGTKGKRYCLPNSKVMIHQPYGQVAGQVSDIEIQANEILKERQRLNEILARHTGQPLEVIARETDRDRYFHAYEAKAFGLVDEVLTRPEDKK</sequence>
<keyword evidence="11" id="KW-1185">Reference proteome</keyword>
<dbReference type="Pfam" id="PF00574">
    <property type="entry name" value="CLP_protease"/>
    <property type="match status" value="1"/>
</dbReference>
<dbReference type="CDD" id="cd07017">
    <property type="entry name" value="S14_ClpP_2"/>
    <property type="match status" value="1"/>
</dbReference>
<proteinExistence type="inferred from homology"/>
<accession>A0A7V8VER1</accession>
<dbReference type="AlphaFoldDB" id="A0A7V8VER1"/>
<dbReference type="GO" id="GO:0051117">
    <property type="term" value="F:ATPase binding"/>
    <property type="evidence" value="ECO:0007669"/>
    <property type="project" value="TreeGrafter"/>
</dbReference>
<evidence type="ECO:0000256" key="5">
    <source>
        <dbReference type="ARBA" id="ARBA00022825"/>
    </source>
</evidence>
<name>A0A7V8VER1_9BACT</name>
<comment type="function">
    <text evidence="7">Cleaves peptides in various proteins in a process that requires ATP hydrolysis. Has a chymotrypsin-like activity. Plays a major role in the degradation of misfolded proteins.</text>
</comment>
<comment type="subunit">
    <text evidence="7">Fourteen ClpP subunits assemble into 2 heptameric rings which stack back to back to give a disk-like structure with a central cavity, resembling the structure of eukaryotic proteasomes.</text>
</comment>
<evidence type="ECO:0000256" key="3">
    <source>
        <dbReference type="ARBA" id="ARBA00022670"/>
    </source>
</evidence>
<keyword evidence="5 7" id="KW-0720">Serine protease</keyword>
<dbReference type="PANTHER" id="PTHR10381">
    <property type="entry name" value="ATP-DEPENDENT CLP PROTEASE PROTEOLYTIC SUBUNIT"/>
    <property type="match status" value="1"/>
</dbReference>
<feature type="active site" description="Nucleophile" evidence="7">
    <location>
        <position position="118"/>
    </location>
</feature>
<gene>
    <name evidence="7" type="primary">clpP</name>
    <name evidence="10" type="ORF">H0921_10505</name>
</gene>
<protein>
    <recommendedName>
        <fullName evidence="7 9">ATP-dependent Clp protease proteolytic subunit</fullName>
        <ecNumber evidence="7">3.4.21.92</ecNumber>
    </recommendedName>
    <alternativeName>
        <fullName evidence="7">Endopeptidase Clp</fullName>
    </alternativeName>
</protein>
<evidence type="ECO:0000256" key="4">
    <source>
        <dbReference type="ARBA" id="ARBA00022801"/>
    </source>
</evidence>
<evidence type="ECO:0000256" key="7">
    <source>
        <dbReference type="HAMAP-Rule" id="MF_00444"/>
    </source>
</evidence>
<organism evidence="10 11">
    <name type="scientific">Thermogemmata fonticola</name>
    <dbReference type="NCBI Taxonomy" id="2755323"/>
    <lineage>
        <taxon>Bacteria</taxon>
        <taxon>Pseudomonadati</taxon>
        <taxon>Planctomycetota</taxon>
        <taxon>Planctomycetia</taxon>
        <taxon>Gemmatales</taxon>
        <taxon>Gemmataceae</taxon>
        <taxon>Thermogemmata</taxon>
    </lineage>
</organism>
<evidence type="ECO:0000256" key="9">
    <source>
        <dbReference type="RuleBase" id="RU003567"/>
    </source>
</evidence>
<comment type="caution">
    <text evidence="10">The sequence shown here is derived from an EMBL/GenBank/DDBJ whole genome shotgun (WGS) entry which is preliminary data.</text>
</comment>
<dbReference type="PROSITE" id="PS00382">
    <property type="entry name" value="CLP_PROTEASE_HIS"/>
    <property type="match status" value="1"/>
</dbReference>
<evidence type="ECO:0000256" key="1">
    <source>
        <dbReference type="ARBA" id="ARBA00007039"/>
    </source>
</evidence>
<reference evidence="10 11" key="1">
    <citation type="submission" date="2020-07" db="EMBL/GenBank/DDBJ databases">
        <title>Thermogemmata thermophila gen. nov., sp. nov., a novel moderate thermophilic planctomycete from a Kamchatka hot spring.</title>
        <authorList>
            <person name="Elcheninov A.G."/>
            <person name="Podosokorskaya O.A."/>
            <person name="Kovaleva O.L."/>
            <person name="Novikov A."/>
            <person name="Bonch-Osmolovskaya E.A."/>
            <person name="Toshchakov S.V."/>
            <person name="Kublanov I.V."/>
        </authorList>
    </citation>
    <scope>NUCLEOTIDE SEQUENCE [LARGE SCALE GENOMIC DNA]</scope>
    <source>
        <strain evidence="10 11">2918</strain>
    </source>
</reference>
<dbReference type="EMBL" id="JACEFB010000006">
    <property type="protein sequence ID" value="MBA2226591.1"/>
    <property type="molecule type" value="Genomic_DNA"/>
</dbReference>
<dbReference type="GO" id="GO:0005737">
    <property type="term" value="C:cytoplasm"/>
    <property type="evidence" value="ECO:0007669"/>
    <property type="project" value="UniProtKB-SubCell"/>
</dbReference>
<dbReference type="NCBIfam" id="NF009205">
    <property type="entry name" value="PRK12553.1"/>
    <property type="match status" value="1"/>
</dbReference>
<keyword evidence="2 7" id="KW-0963">Cytoplasm</keyword>
<dbReference type="InterPro" id="IPR033135">
    <property type="entry name" value="ClpP_His_AS"/>
</dbReference>
<evidence type="ECO:0000256" key="6">
    <source>
        <dbReference type="ARBA" id="ARBA00034021"/>
    </source>
</evidence>
<comment type="subcellular location">
    <subcellularLocation>
        <location evidence="7">Cytoplasm</location>
    </subcellularLocation>
</comment>
<dbReference type="RefSeq" id="WP_194538020.1">
    <property type="nucleotide sequence ID" value="NZ_JACEFB010000006.1"/>
</dbReference>